<dbReference type="Gene3D" id="3.90.1210.10">
    <property type="entry name" value="Antifreeze-like/N-acetylneuraminic acid synthase C-terminal domain"/>
    <property type="match status" value="1"/>
</dbReference>
<dbReference type="InterPro" id="IPR013132">
    <property type="entry name" value="PseI/NeuA/B-like_N"/>
</dbReference>
<dbReference type="PANTHER" id="PTHR42966:SF1">
    <property type="entry name" value="SIALIC ACID SYNTHASE"/>
    <property type="match status" value="1"/>
</dbReference>
<dbReference type="InterPro" id="IPR013785">
    <property type="entry name" value="Aldolase_TIM"/>
</dbReference>
<dbReference type="GO" id="GO:0050462">
    <property type="term" value="F:N-acetylneuraminate synthase activity"/>
    <property type="evidence" value="ECO:0007669"/>
    <property type="project" value="UniProtKB-EC"/>
</dbReference>
<dbReference type="InterPro" id="IPR036732">
    <property type="entry name" value="AFP_Neu5c_C_sf"/>
</dbReference>
<gene>
    <name evidence="2" type="primary">neuB</name>
    <name evidence="2" type="ORF">M9B40_04145</name>
</gene>
<feature type="domain" description="AFP-like" evidence="1">
    <location>
        <begin position="281"/>
        <end position="331"/>
    </location>
</feature>
<dbReference type="GO" id="GO:0047444">
    <property type="term" value="F:N-acylneuraminate-9-phosphate synthase activity"/>
    <property type="evidence" value="ECO:0007669"/>
    <property type="project" value="TreeGrafter"/>
</dbReference>
<evidence type="ECO:0000313" key="3">
    <source>
        <dbReference type="Proteomes" id="UP001056381"/>
    </source>
</evidence>
<dbReference type="EC" id="2.5.1.56" evidence="2"/>
<evidence type="ECO:0000259" key="1">
    <source>
        <dbReference type="PROSITE" id="PS50844"/>
    </source>
</evidence>
<accession>A0A9Q8TXQ3</accession>
<proteinExistence type="predicted"/>
<dbReference type="CDD" id="cd11615">
    <property type="entry name" value="SAF_NeuB_like"/>
    <property type="match status" value="1"/>
</dbReference>
<dbReference type="EMBL" id="CP097966">
    <property type="protein sequence ID" value="URQ62921.1"/>
    <property type="molecule type" value="Genomic_DNA"/>
</dbReference>
<sequence length="341" mass="38452">MSTIIIAEAGVNHNGDVLLAKELIDVAKDSGADYVKFQIFKSELLSTAEAKKAEYQKKDDKNESQKEMLENLEFDFNVFKDLKNYADEIGIGFLASAFDNESLEFLIDLKLDFIKIPSGEINNVPYLERISKEKVELILSTGMSTIDEISRALEILLKGKKITKDKIIILHCNTDYPTKIEDVNLRAIEEIKKNFGCRIGYSDHTLGNNVSMGAVCMGAKVIEKHITTNKNLSGPDHKASMNPDEFTKFVKDIRDAEIFLGENRKVPSKSELRNIKHARRYIVALKNIKKGEQFSKENITSKRTSSGISIENWNDVIGKEAEQDFSKDSIIKIPNGGFYED</sequence>
<dbReference type="SUPFAM" id="SSF51269">
    <property type="entry name" value="AFP III-like domain"/>
    <property type="match status" value="1"/>
</dbReference>
<keyword evidence="2" id="KW-0808">Transferase</keyword>
<dbReference type="InterPro" id="IPR020007">
    <property type="entry name" value="NeuB/NeuA"/>
</dbReference>
<dbReference type="InterPro" id="IPR051690">
    <property type="entry name" value="PseI-like"/>
</dbReference>
<evidence type="ECO:0000313" key="2">
    <source>
        <dbReference type="EMBL" id="URQ62921.1"/>
    </source>
</evidence>
<keyword evidence="3" id="KW-1185">Reference proteome</keyword>
<dbReference type="Gene3D" id="3.20.20.70">
    <property type="entry name" value="Aldolase class I"/>
    <property type="match status" value="1"/>
</dbReference>
<dbReference type="Proteomes" id="UP001056381">
    <property type="component" value="Chromosome"/>
</dbReference>
<dbReference type="Pfam" id="PF03102">
    <property type="entry name" value="NeuB"/>
    <property type="match status" value="1"/>
</dbReference>
<dbReference type="InterPro" id="IPR013974">
    <property type="entry name" value="SAF"/>
</dbReference>
<dbReference type="PANTHER" id="PTHR42966">
    <property type="entry name" value="N-ACETYLNEURAMINATE SYNTHASE"/>
    <property type="match status" value="1"/>
</dbReference>
<dbReference type="AlphaFoldDB" id="A0A9Q8TXQ3"/>
<organism evidence="2 3">
    <name type="scientific">SAR86 cluster bacterium</name>
    <dbReference type="NCBI Taxonomy" id="2030880"/>
    <lineage>
        <taxon>Bacteria</taxon>
        <taxon>Pseudomonadati</taxon>
        <taxon>Pseudomonadota</taxon>
        <taxon>Gammaproteobacteria</taxon>
        <taxon>SAR86 cluster</taxon>
    </lineage>
</organism>
<dbReference type="InterPro" id="IPR057736">
    <property type="entry name" value="SAF_PseI/NeuA/NeuB"/>
</dbReference>
<dbReference type="SUPFAM" id="SSF51569">
    <property type="entry name" value="Aldolase"/>
    <property type="match status" value="1"/>
</dbReference>
<dbReference type="InterPro" id="IPR006190">
    <property type="entry name" value="SAF_AFP_Neu5Ac"/>
</dbReference>
<dbReference type="NCBIfam" id="TIGR03569">
    <property type="entry name" value="NeuB_NnaB"/>
    <property type="match status" value="1"/>
</dbReference>
<dbReference type="PROSITE" id="PS50844">
    <property type="entry name" value="AFP_LIKE"/>
    <property type="match status" value="1"/>
</dbReference>
<name>A0A9Q8TXQ3_9GAMM</name>
<protein>
    <submittedName>
        <fullName evidence="2">N-acetylneuraminate synthase</fullName>
        <ecNumber evidence="2">2.5.1.56</ecNumber>
    </submittedName>
</protein>
<dbReference type="Pfam" id="PF08666">
    <property type="entry name" value="SAF"/>
    <property type="match status" value="1"/>
</dbReference>
<dbReference type="GO" id="GO:0016051">
    <property type="term" value="P:carbohydrate biosynthetic process"/>
    <property type="evidence" value="ECO:0007669"/>
    <property type="project" value="InterPro"/>
</dbReference>
<reference evidence="2" key="1">
    <citation type="submission" date="2022-05" db="EMBL/GenBank/DDBJ databases">
        <title>Single-amplified genomics reveal most streamlined microbe among free-living bacteria.</title>
        <authorList>
            <person name="Roda-Garcia J."/>
            <person name="Haro-Moreno J.M."/>
            <person name="Rodriguez-Valera F."/>
            <person name="Almagro-Moreno S."/>
            <person name="Lopez-Perez M."/>
        </authorList>
    </citation>
    <scope>NUCLEOTIDE SEQUENCE</scope>
    <source>
        <strain evidence="2">TMED112-D2-2</strain>
    </source>
</reference>